<gene>
    <name evidence="2" type="ORF">AVDCRST_MAG50-2891</name>
</gene>
<organism evidence="2">
    <name type="scientific">uncultured Acidimicrobiales bacterium</name>
    <dbReference type="NCBI Taxonomy" id="310071"/>
    <lineage>
        <taxon>Bacteria</taxon>
        <taxon>Bacillati</taxon>
        <taxon>Actinomycetota</taxon>
        <taxon>Acidimicrobiia</taxon>
        <taxon>Acidimicrobiales</taxon>
        <taxon>environmental samples</taxon>
    </lineage>
</organism>
<proteinExistence type="predicted"/>
<feature type="non-terminal residue" evidence="2">
    <location>
        <position position="243"/>
    </location>
</feature>
<feature type="compositionally biased region" description="Low complexity" evidence="1">
    <location>
        <begin position="74"/>
        <end position="87"/>
    </location>
</feature>
<name>A0A6J4IQJ4_9ACTN</name>
<feature type="region of interest" description="Disordered" evidence="1">
    <location>
        <begin position="210"/>
        <end position="243"/>
    </location>
</feature>
<evidence type="ECO:0000313" key="2">
    <source>
        <dbReference type="EMBL" id="CAA9258905.1"/>
    </source>
</evidence>
<accession>A0A6J4IQJ4</accession>
<evidence type="ECO:0000256" key="1">
    <source>
        <dbReference type="SAM" id="MobiDB-lite"/>
    </source>
</evidence>
<reference evidence="2" key="1">
    <citation type="submission" date="2020-02" db="EMBL/GenBank/DDBJ databases">
        <authorList>
            <person name="Meier V. D."/>
        </authorList>
    </citation>
    <scope>NUCLEOTIDE SEQUENCE</scope>
    <source>
        <strain evidence="2">AVDCRST_MAG50</strain>
    </source>
</reference>
<sequence>DRRPTGGPGGRGPRQPGHRGSATLRPDGAPRPRRPRRPAGGEPADPASEGVAERPSAVLDDGRALRRRAHAREVPGARAGRPGAVPGMGERGLRRRHPHRPPDRLRPPGLRPGAHGAVRAGQRAVAPAHPRGAHRRPGPAVAAHADHPAGAGLRLLPALVVHVRRPPGMELPPERRLRGPCRARVRTACAGEPGLGARALRGPVHCGLRGLRQPGRPLPTDRLRRAPPQGGERAAHRTSPIRL</sequence>
<feature type="region of interest" description="Disordered" evidence="1">
    <location>
        <begin position="1"/>
        <end position="145"/>
    </location>
</feature>
<feature type="non-terminal residue" evidence="2">
    <location>
        <position position="1"/>
    </location>
</feature>
<protein>
    <submittedName>
        <fullName evidence="2">Alternative oxidase, ubiquinol oxidase</fullName>
    </submittedName>
</protein>
<dbReference type="AlphaFoldDB" id="A0A6J4IQJ4"/>
<dbReference type="EMBL" id="CADCTF010000127">
    <property type="protein sequence ID" value="CAA9258905.1"/>
    <property type="molecule type" value="Genomic_DNA"/>
</dbReference>
<feature type="compositionally biased region" description="Low complexity" evidence="1">
    <location>
        <begin position="38"/>
        <end position="47"/>
    </location>
</feature>
<feature type="compositionally biased region" description="Gly residues" evidence="1">
    <location>
        <begin position="1"/>
        <end position="12"/>
    </location>
</feature>